<name>A0A2L0EVQ3_SORCE</name>
<dbReference type="PROSITE" id="PS51257">
    <property type="entry name" value="PROKAR_LIPOPROTEIN"/>
    <property type="match status" value="1"/>
</dbReference>
<dbReference type="AlphaFoldDB" id="A0A2L0EVQ3"/>
<keyword evidence="1" id="KW-0805">Transcription regulation</keyword>
<evidence type="ECO:0000313" key="5">
    <source>
        <dbReference type="EMBL" id="AUX43345.1"/>
    </source>
</evidence>
<organism evidence="5 6">
    <name type="scientific">Sorangium cellulosum</name>
    <name type="common">Polyangium cellulosum</name>
    <dbReference type="NCBI Taxonomy" id="56"/>
    <lineage>
        <taxon>Bacteria</taxon>
        <taxon>Pseudomonadati</taxon>
        <taxon>Myxococcota</taxon>
        <taxon>Polyangia</taxon>
        <taxon>Polyangiales</taxon>
        <taxon>Polyangiaceae</taxon>
        <taxon>Sorangium</taxon>
    </lineage>
</organism>
<evidence type="ECO:0000313" key="6">
    <source>
        <dbReference type="Proteomes" id="UP000238348"/>
    </source>
</evidence>
<keyword evidence="2" id="KW-0238">DNA-binding</keyword>
<dbReference type="GO" id="GO:0003677">
    <property type="term" value="F:DNA binding"/>
    <property type="evidence" value="ECO:0007669"/>
    <property type="project" value="UniProtKB-KW"/>
</dbReference>
<dbReference type="InterPro" id="IPR036388">
    <property type="entry name" value="WH-like_DNA-bd_sf"/>
</dbReference>
<evidence type="ECO:0000256" key="1">
    <source>
        <dbReference type="ARBA" id="ARBA00023015"/>
    </source>
</evidence>
<dbReference type="InterPro" id="IPR002577">
    <property type="entry name" value="HTH_HxlR"/>
</dbReference>
<evidence type="ECO:0000256" key="2">
    <source>
        <dbReference type="ARBA" id="ARBA00023125"/>
    </source>
</evidence>
<protein>
    <submittedName>
        <fullName evidence="5">Transcriptional regulator</fullName>
    </submittedName>
</protein>
<keyword evidence="3" id="KW-0804">Transcription</keyword>
<dbReference type="OrthoDB" id="9807069at2"/>
<dbReference type="RefSeq" id="WP_104982033.1">
    <property type="nucleotide sequence ID" value="NZ_CP012673.1"/>
</dbReference>
<accession>A0A2L0EVQ3</accession>
<dbReference type="PROSITE" id="PS51118">
    <property type="entry name" value="HTH_HXLR"/>
    <property type="match status" value="1"/>
</dbReference>
<evidence type="ECO:0000256" key="3">
    <source>
        <dbReference type="ARBA" id="ARBA00023163"/>
    </source>
</evidence>
<dbReference type="PANTHER" id="PTHR33204">
    <property type="entry name" value="TRANSCRIPTIONAL REGULATOR, MARR FAMILY"/>
    <property type="match status" value="1"/>
</dbReference>
<evidence type="ECO:0000259" key="4">
    <source>
        <dbReference type="PROSITE" id="PS51118"/>
    </source>
</evidence>
<dbReference type="Gene3D" id="1.10.10.10">
    <property type="entry name" value="Winged helix-like DNA-binding domain superfamily/Winged helix DNA-binding domain"/>
    <property type="match status" value="1"/>
</dbReference>
<dbReference type="EMBL" id="CP012673">
    <property type="protein sequence ID" value="AUX43345.1"/>
    <property type="molecule type" value="Genomic_DNA"/>
</dbReference>
<proteinExistence type="predicted"/>
<sequence length="129" mass="14141">MPVTRKTTSSNFQNQQALAGACTLNDTLYRVGMRWKMQILFFIHGGAGNFGALKKRLPSISDQVLGKRLRELTAEGLVLKLETMDADPGARAGAKGPSRTSYAVTRRGAALLRIMESLCAWEAEGSKRR</sequence>
<dbReference type="InterPro" id="IPR036390">
    <property type="entry name" value="WH_DNA-bd_sf"/>
</dbReference>
<gene>
    <name evidence="5" type="primary">ompR</name>
    <name evidence="5" type="ORF">SOCE26_047930</name>
</gene>
<feature type="domain" description="HTH hxlR-type" evidence="4">
    <location>
        <begin position="22"/>
        <end position="129"/>
    </location>
</feature>
<reference evidence="5 6" key="1">
    <citation type="submission" date="2015-09" db="EMBL/GenBank/DDBJ databases">
        <title>Sorangium comparison.</title>
        <authorList>
            <person name="Zaburannyi N."/>
            <person name="Bunk B."/>
            <person name="Overmann J."/>
            <person name="Mueller R."/>
        </authorList>
    </citation>
    <scope>NUCLEOTIDE SEQUENCE [LARGE SCALE GENOMIC DNA]</scope>
    <source>
        <strain evidence="5 6">So ce26</strain>
    </source>
</reference>
<dbReference type="SUPFAM" id="SSF46785">
    <property type="entry name" value="Winged helix' DNA-binding domain"/>
    <property type="match status" value="1"/>
</dbReference>
<dbReference type="Pfam" id="PF01638">
    <property type="entry name" value="HxlR"/>
    <property type="match status" value="1"/>
</dbReference>
<dbReference type="Proteomes" id="UP000238348">
    <property type="component" value="Chromosome"/>
</dbReference>